<name>A0ACB6QP73_9PLEO</name>
<gene>
    <name evidence="1" type="ORF">BDR25DRAFT_357082</name>
</gene>
<proteinExistence type="predicted"/>
<accession>A0ACB6QP73</accession>
<organism evidence="1 2">
    <name type="scientific">Lindgomyces ingoldianus</name>
    <dbReference type="NCBI Taxonomy" id="673940"/>
    <lineage>
        <taxon>Eukaryota</taxon>
        <taxon>Fungi</taxon>
        <taxon>Dikarya</taxon>
        <taxon>Ascomycota</taxon>
        <taxon>Pezizomycotina</taxon>
        <taxon>Dothideomycetes</taxon>
        <taxon>Pleosporomycetidae</taxon>
        <taxon>Pleosporales</taxon>
        <taxon>Lindgomycetaceae</taxon>
        <taxon>Lindgomyces</taxon>
    </lineage>
</organism>
<evidence type="ECO:0000313" key="1">
    <source>
        <dbReference type="EMBL" id="KAF2468716.1"/>
    </source>
</evidence>
<dbReference type="Proteomes" id="UP000799755">
    <property type="component" value="Unassembled WGS sequence"/>
</dbReference>
<comment type="caution">
    <text evidence="1">The sequence shown here is derived from an EMBL/GenBank/DDBJ whole genome shotgun (WGS) entry which is preliminary data.</text>
</comment>
<evidence type="ECO:0000313" key="2">
    <source>
        <dbReference type="Proteomes" id="UP000799755"/>
    </source>
</evidence>
<reference evidence="1" key="1">
    <citation type="journal article" date="2020" name="Stud. Mycol.">
        <title>101 Dothideomycetes genomes: a test case for predicting lifestyles and emergence of pathogens.</title>
        <authorList>
            <person name="Haridas S."/>
            <person name="Albert R."/>
            <person name="Binder M."/>
            <person name="Bloem J."/>
            <person name="Labutti K."/>
            <person name="Salamov A."/>
            <person name="Andreopoulos B."/>
            <person name="Baker S."/>
            <person name="Barry K."/>
            <person name="Bills G."/>
            <person name="Bluhm B."/>
            <person name="Cannon C."/>
            <person name="Castanera R."/>
            <person name="Culley D."/>
            <person name="Daum C."/>
            <person name="Ezra D."/>
            <person name="Gonzalez J."/>
            <person name="Henrissat B."/>
            <person name="Kuo A."/>
            <person name="Liang C."/>
            <person name="Lipzen A."/>
            <person name="Lutzoni F."/>
            <person name="Magnuson J."/>
            <person name="Mondo S."/>
            <person name="Nolan M."/>
            <person name="Ohm R."/>
            <person name="Pangilinan J."/>
            <person name="Park H.-J."/>
            <person name="Ramirez L."/>
            <person name="Alfaro M."/>
            <person name="Sun H."/>
            <person name="Tritt A."/>
            <person name="Yoshinaga Y."/>
            <person name="Zwiers L.-H."/>
            <person name="Turgeon B."/>
            <person name="Goodwin S."/>
            <person name="Spatafora J."/>
            <person name="Crous P."/>
            <person name="Grigoriev I."/>
        </authorList>
    </citation>
    <scope>NUCLEOTIDE SEQUENCE</scope>
    <source>
        <strain evidence="1">ATCC 200398</strain>
    </source>
</reference>
<keyword evidence="2" id="KW-1185">Reference proteome</keyword>
<sequence length="1218" mass="138098">MGISIMRLIAQPIFEATWKGISIIIPPKIIHHRRHLIIDPLGIITAPISSAPLFFNLLQPACGLNYCRQSQGFDRKSQNHWHMMCAWLEPPHLLTCKAEGRLKERQVKPLAHNSQLRDSQIKVRNSHSRPLLLLIELRCLSSSPSFSQQRLSAPILKVHSNPNPEFFSSRDPQYHHLRLRNSSDYLDRSTMDGEAKIPNLSLPQCPDTFSLPPFSLPVYRSWILCSIHSLPPLASKKTSVKQLTEATPRDTPRLKFEKAVSTKLPSSWEQRHAREKMDQLIQHPLWNVNIIRRNRLDLSYFIGHNGEVVILQVWKLLVSPDWAITMCMWPTSGTPYSTKQGFLHIHVSGPHSRSDLVIPNGEITIPHVLELLVWDVCSMLGIPHPLTLKRPFPRPLLSSMGFSSPPPLKGSRQRKRKPLFKRKKRGEISRFLKWAGNISRSSSMRFTKSDTSLIPHISSIFSLFQTSGRSYLAERPYKYSSALSTYDLIKLESSSNFDEVPNSRMLDNKVGDSSPLIYYATNSHSASGSLAPKYDDEESSEEESLSRLSSISSFPSGDDSSQSSISQNSRREYPSSHSSSNFSFSSQDSSSLVSSDAGEESSGEFLADSLSSSKSRFIDKLMKEFHVILYSSPDLRTCTGTQSGSNDSATAAIPQSTLQPNESGAGKGSSTEHRKGWQKDEDGGDQDDGDSQRRRNKTNNVPDAEPAPIVRFACPFFKHSPRFKGVHRMKEHLYRCHVSIYCRRCHKIFQTEDELENHQRLPQPCMVSSNSSPQGLSVTQIARLKSKKRFGSEKTEEERWRAVYHFLFPSVPVMSVSPYCDDLVEPLEGSELDDFEIFSRREFPRRVRQRLESLCERLEIEEALREELAQIASQCREEIFSEFQQQQNELPAPPVGRARYRCRPAGPKMNLQPLDDGDADSHLRPCKRRSETLDCSIIQAPQNMCVDELPNGPPLGYSAASFPIPSPTFNMRYPAGRQTQRPHRATLFSDLSHLSAISSSRTVENRNSNLPLDELLNLLPTTDSFTWENQELAPLNDPTFRFNDTIDQPNMSPSDTSDVRLGFSSGPMDPNPEMLTESDYIMQGEDALGRPIIHVELMLASYRDRIVYTPCRIYVINLFLNGMLRLPPFPVISHWRIFSIFFIHLAADLLLCLHSLSNEYSLIPLTQEIIISSEKLGLLVDIHVWNGFVVVRQRKDELTRSTRLTPDSNPGLKNGEFR</sequence>
<dbReference type="EMBL" id="MU003514">
    <property type="protein sequence ID" value="KAF2468716.1"/>
    <property type="molecule type" value="Genomic_DNA"/>
</dbReference>
<protein>
    <submittedName>
        <fullName evidence="1">Uncharacterized protein</fullName>
    </submittedName>
</protein>